<comment type="subcellular location">
    <subcellularLocation>
        <location evidence="2">Secreted</location>
    </subcellularLocation>
</comment>
<feature type="region of interest" description="Disordered" evidence="3">
    <location>
        <begin position="223"/>
        <end position="274"/>
    </location>
</feature>
<comment type="similarity">
    <text evidence="2">Belongs to the polysaccharide lyase 1 family.</text>
</comment>
<dbReference type="RefSeq" id="WP_203830039.1">
    <property type="nucleotide sequence ID" value="NZ_BAAATY010000050.1"/>
</dbReference>
<evidence type="ECO:0000313" key="5">
    <source>
        <dbReference type="EMBL" id="GIE72310.1"/>
    </source>
</evidence>
<dbReference type="Gene3D" id="2.160.20.10">
    <property type="entry name" value="Single-stranded right-handed beta-helix, Pectin lyase-like"/>
    <property type="match status" value="1"/>
</dbReference>
<evidence type="ECO:0000256" key="1">
    <source>
        <dbReference type="ARBA" id="ARBA00023239"/>
    </source>
</evidence>
<comment type="caution">
    <text evidence="5">The sequence shown here is derived from an EMBL/GenBank/DDBJ whole genome shotgun (WGS) entry which is preliminary data.</text>
</comment>
<evidence type="ECO:0000256" key="3">
    <source>
        <dbReference type="SAM" id="MobiDB-lite"/>
    </source>
</evidence>
<protein>
    <recommendedName>
        <fullName evidence="4">Pectate lyase domain-containing protein</fullName>
    </recommendedName>
</protein>
<evidence type="ECO:0000259" key="4">
    <source>
        <dbReference type="SMART" id="SM00656"/>
    </source>
</evidence>
<accession>A0ABQ4BQ02</accession>
<dbReference type="InterPro" id="IPR012334">
    <property type="entry name" value="Pectin_lyas_fold"/>
</dbReference>
<dbReference type="Pfam" id="PF00544">
    <property type="entry name" value="Pectate_lyase_4"/>
    <property type="match status" value="1"/>
</dbReference>
<gene>
    <name evidence="5" type="ORF">Apa02nite_084180</name>
</gene>
<dbReference type="InterPro" id="IPR011050">
    <property type="entry name" value="Pectin_lyase_fold/virulence"/>
</dbReference>
<proteinExistence type="inferred from homology"/>
<dbReference type="SUPFAM" id="SSF49899">
    <property type="entry name" value="Concanavalin A-like lectins/glucanases"/>
    <property type="match status" value="1"/>
</dbReference>
<keyword evidence="2" id="KW-0964">Secreted</keyword>
<dbReference type="InterPro" id="IPR002022">
    <property type="entry name" value="Pec_lyase"/>
</dbReference>
<dbReference type="Proteomes" id="UP000624709">
    <property type="component" value="Unassembled WGS sequence"/>
</dbReference>
<dbReference type="PANTHER" id="PTHR31683">
    <property type="entry name" value="PECTATE LYASE 18-RELATED"/>
    <property type="match status" value="1"/>
</dbReference>
<dbReference type="InterPro" id="IPR013320">
    <property type="entry name" value="ConA-like_dom_sf"/>
</dbReference>
<dbReference type="PANTHER" id="PTHR31683:SF18">
    <property type="entry name" value="PECTATE LYASE 21-RELATED"/>
    <property type="match status" value="1"/>
</dbReference>
<dbReference type="EMBL" id="BOMS01000141">
    <property type="protein sequence ID" value="GIE72310.1"/>
    <property type="molecule type" value="Genomic_DNA"/>
</dbReference>
<evidence type="ECO:0000256" key="2">
    <source>
        <dbReference type="RuleBase" id="RU361173"/>
    </source>
</evidence>
<feature type="domain" description="Pectate lyase" evidence="4">
    <location>
        <begin position="293"/>
        <end position="505"/>
    </location>
</feature>
<organism evidence="5 6">
    <name type="scientific">Actinoplanes palleronii</name>
    <dbReference type="NCBI Taxonomy" id="113570"/>
    <lineage>
        <taxon>Bacteria</taxon>
        <taxon>Bacillati</taxon>
        <taxon>Actinomycetota</taxon>
        <taxon>Actinomycetes</taxon>
        <taxon>Micromonosporales</taxon>
        <taxon>Micromonosporaceae</taxon>
        <taxon>Actinoplanes</taxon>
    </lineage>
</organism>
<dbReference type="SMART" id="SM00656">
    <property type="entry name" value="Amb_all"/>
    <property type="match status" value="1"/>
</dbReference>
<sequence>MNSAEDSANKPSRRKRKVVLATGMAVVVAGLGTVAGVSFADADTATAAGFSDNFEDGDTAGWTKSGGDWSVVSDGSKVLKQGKSGATLARQFAGDTSWTDYTVQARVEPLAVATGGYAALVARSTSSTSFYRLALTGTNKVRLESVKSGSATVLGEAALTVKAGESYTLALKVSGSTLSGSVNGASILSATATAFGKGRVGVQTYDATAEFDDVLVSTGGAAATTAPTTAPTTTAPTASATATAAPTKTATASPTATTSASASATSGGSGTSTAFETSPIGFGEGTTGGAGGTTVKITSLSQLVTEAASDGAKILQLSSVLQGSGADEVVVSSNKTIVGVGANAGLTGAGFFIKKASNVIIRNLKISFAQAPTDLIAAQKSDHIWIDHNELFNDTSHDKDFYDGMVDLTHATDFVTVSWNYLHDHFKGSLVGHSDSNAAEDTGHLRITYSHNWFDNVASRLPRLRFGTVHLYNNLFTNAKTSGIHCLMDAQCLVQNNVFVDVKLPVWTTEDSDKDGFAVISGNDFGGEAPVITQTGTFTKAPYSVTLDQTSAVSALVKAGIGTGKI</sequence>
<keyword evidence="2" id="KW-0624">Polysaccharide degradation</keyword>
<name>A0ABQ4BQ02_9ACTN</name>
<reference evidence="5 6" key="1">
    <citation type="submission" date="2021-01" db="EMBL/GenBank/DDBJ databases">
        <title>Whole genome shotgun sequence of Actinoplanes palleronii NBRC 14916.</title>
        <authorList>
            <person name="Komaki H."/>
            <person name="Tamura T."/>
        </authorList>
    </citation>
    <scope>NUCLEOTIDE SEQUENCE [LARGE SCALE GENOMIC DNA]</scope>
    <source>
        <strain evidence="5 6">NBRC 14916</strain>
    </source>
</reference>
<dbReference type="Gene3D" id="2.60.120.560">
    <property type="entry name" value="Exo-inulinase, domain 1"/>
    <property type="match status" value="1"/>
</dbReference>
<keyword evidence="2" id="KW-0119">Carbohydrate metabolism</keyword>
<evidence type="ECO:0000313" key="6">
    <source>
        <dbReference type="Proteomes" id="UP000624709"/>
    </source>
</evidence>
<keyword evidence="6" id="KW-1185">Reference proteome</keyword>
<dbReference type="InterPro" id="IPR045032">
    <property type="entry name" value="PEL"/>
</dbReference>
<dbReference type="SUPFAM" id="SSF51126">
    <property type="entry name" value="Pectin lyase-like"/>
    <property type="match status" value="1"/>
</dbReference>
<keyword evidence="1 2" id="KW-0456">Lyase</keyword>